<dbReference type="EMBL" id="MDSL01000071">
    <property type="protein sequence ID" value="PPT93962.1"/>
    <property type="molecule type" value="Genomic_DNA"/>
</dbReference>
<evidence type="ECO:0000313" key="2">
    <source>
        <dbReference type="EMBL" id="PPT93962.1"/>
    </source>
</evidence>
<dbReference type="AlphaFoldDB" id="A0A2S6ZPC0"/>
<feature type="region of interest" description="Disordered" evidence="1">
    <location>
        <begin position="133"/>
        <end position="155"/>
    </location>
</feature>
<gene>
    <name evidence="2" type="ORF">XarbCFBP7409_20205</name>
</gene>
<accession>A0A2S6ZPC0</accession>
<dbReference type="Proteomes" id="UP000238049">
    <property type="component" value="Unassembled WGS sequence"/>
</dbReference>
<evidence type="ECO:0000313" key="3">
    <source>
        <dbReference type="Proteomes" id="UP000238049"/>
    </source>
</evidence>
<comment type="caution">
    <text evidence="2">The sequence shown here is derived from an EMBL/GenBank/DDBJ whole genome shotgun (WGS) entry which is preliminary data.</text>
</comment>
<proteinExistence type="predicted"/>
<sequence length="155" mass="16560">MQSMTIEQLRAANVAGGVAGVTLKGSGGAFLVQIATRSGAQAVLAKARSVEPRRFGNPASAFNVLRDIGITSGTFDAAEWNPDTKDESAGNRGRAEHMRKAHQAAAYTDWLAKETQAAIDDDRPRVSQAGLRERLNRKMATLGQPSVQASPKKRT</sequence>
<organism evidence="2 3">
    <name type="scientific">Xanthomonas arboricola pv. guizotiae</name>
    <dbReference type="NCBI Taxonomy" id="487867"/>
    <lineage>
        <taxon>Bacteria</taxon>
        <taxon>Pseudomonadati</taxon>
        <taxon>Pseudomonadota</taxon>
        <taxon>Gammaproteobacteria</taxon>
        <taxon>Lysobacterales</taxon>
        <taxon>Lysobacteraceae</taxon>
        <taxon>Xanthomonas</taxon>
    </lineage>
</organism>
<feature type="compositionally biased region" description="Basic and acidic residues" evidence="1">
    <location>
        <begin position="82"/>
        <end position="98"/>
    </location>
</feature>
<protein>
    <recommendedName>
        <fullName evidence="4">Prevent host death protein, Phd antitoxin</fullName>
    </recommendedName>
</protein>
<reference evidence="2 3" key="1">
    <citation type="submission" date="2016-08" db="EMBL/GenBank/DDBJ databases">
        <title>Evolution of the type three secretion system and type three effector repertoires in Xanthomonas.</title>
        <authorList>
            <person name="Merda D."/>
            <person name="Briand M."/>
            <person name="Bosis E."/>
            <person name="Rousseau C."/>
            <person name="Portier P."/>
            <person name="Jacques M.-A."/>
            <person name="Fischer-Le Saux M."/>
        </authorList>
    </citation>
    <scope>NUCLEOTIDE SEQUENCE [LARGE SCALE GENOMIC DNA]</scope>
    <source>
        <strain evidence="2 3">CFBP 7409</strain>
    </source>
</reference>
<feature type="region of interest" description="Disordered" evidence="1">
    <location>
        <begin position="77"/>
        <end position="100"/>
    </location>
</feature>
<dbReference type="Gene3D" id="6.20.450.20">
    <property type="match status" value="1"/>
</dbReference>
<name>A0A2S6ZPC0_9XANT</name>
<evidence type="ECO:0008006" key="4">
    <source>
        <dbReference type="Google" id="ProtNLM"/>
    </source>
</evidence>
<evidence type="ECO:0000256" key="1">
    <source>
        <dbReference type="SAM" id="MobiDB-lite"/>
    </source>
</evidence>